<keyword evidence="2" id="KW-0472">Membrane</keyword>
<reference evidence="3" key="1">
    <citation type="submission" date="2021-02" db="EMBL/GenBank/DDBJ databases">
        <authorList>
            <person name="Dougan E. K."/>
            <person name="Rhodes N."/>
            <person name="Thang M."/>
            <person name="Chan C."/>
        </authorList>
    </citation>
    <scope>NUCLEOTIDE SEQUENCE</scope>
</reference>
<feature type="transmembrane region" description="Helical" evidence="2">
    <location>
        <begin position="650"/>
        <end position="676"/>
    </location>
</feature>
<feature type="transmembrane region" description="Helical" evidence="2">
    <location>
        <begin position="53"/>
        <end position="71"/>
    </location>
</feature>
<feature type="transmembrane region" description="Helical" evidence="2">
    <location>
        <begin position="552"/>
        <end position="571"/>
    </location>
</feature>
<dbReference type="Proteomes" id="UP000601435">
    <property type="component" value="Unassembled WGS sequence"/>
</dbReference>
<dbReference type="EMBL" id="CAJNJA010006167">
    <property type="protein sequence ID" value="CAE7206740.1"/>
    <property type="molecule type" value="Genomic_DNA"/>
</dbReference>
<dbReference type="AlphaFoldDB" id="A0A812JG30"/>
<protein>
    <submittedName>
        <fullName evidence="3">PDF1A protein</fullName>
    </submittedName>
</protein>
<proteinExistence type="predicted"/>
<feature type="transmembrane region" description="Helical" evidence="2">
    <location>
        <begin position="137"/>
        <end position="155"/>
    </location>
</feature>
<name>A0A812JG30_9DINO</name>
<evidence type="ECO:0000256" key="1">
    <source>
        <dbReference type="SAM" id="MobiDB-lite"/>
    </source>
</evidence>
<sequence>MAKDSYKPLGGQKDIEDGEESSEASGSDDDGALTKLQGHLADARDGFVVSHKTALQVACWVTIWAAVAVYYRRSTLTEKGFSASLILCNVLFQVGSDMGSTVKNIYYGLIGQVIAWFVYWVFMGFFPEGYDGENTGVLYAALAVISLFTFGLIFLKIDETVRFWALISFTGGFAMNMVKPGVENEHSTGGFKLDYRGTAENGIILFVVAGVLSTLIFAIPPILSLDRGQKRVVIVLKKLKQNIQELNTYYARDTAGLDIVSIKENFALLTKELEEAEAYGQASWYESLGSSSRLLLTTKLTSLIRDLIETARPLFNIVAEEDFGPSHSAMMKHIKTPMTNVVDSTIRMVEMLIDACEDGSVSKDEKANLKAEIDKMPGLVDALQQKVKAAQGGVGNKKIQEEVLGEHYVVLTICYLAQMVQDQSKFFINYTGREGLMGCGNPLLGLFTYDKGDIRWAATATLCLLVNFFIGYRGWCDDAALEAYEANPTGEAPVCFINKYTAGLANINVILMSRYSGGTLKAALERVAAVVFASVVGQIGFVALGWCADFTRMLTVVVVFFVTWGFMYFTYDGSESSKGIAQRLAAITVSSLMSDCSDESGTAVTYSSSYHSLSEIILGVLVMTLFDTLFGDKPAATQATFPDGVSLAIFLPIFLPSIYLSVCLSLYLSIYLSIYLSNYPSI</sequence>
<gene>
    <name evidence="3" type="primary">PDF1A</name>
    <name evidence="3" type="ORF">SNEC2469_LOCUS1823</name>
</gene>
<evidence type="ECO:0000256" key="2">
    <source>
        <dbReference type="SAM" id="Phobius"/>
    </source>
</evidence>
<feature type="compositionally biased region" description="Acidic residues" evidence="1">
    <location>
        <begin position="16"/>
        <end position="29"/>
    </location>
</feature>
<feature type="transmembrane region" description="Helical" evidence="2">
    <location>
        <begin position="105"/>
        <end position="125"/>
    </location>
</feature>
<comment type="caution">
    <text evidence="3">The sequence shown here is derived from an EMBL/GenBank/DDBJ whole genome shotgun (WGS) entry which is preliminary data.</text>
</comment>
<keyword evidence="2" id="KW-1133">Transmembrane helix</keyword>
<evidence type="ECO:0000313" key="4">
    <source>
        <dbReference type="Proteomes" id="UP000601435"/>
    </source>
</evidence>
<organism evidence="3 4">
    <name type="scientific">Symbiodinium necroappetens</name>
    <dbReference type="NCBI Taxonomy" id="1628268"/>
    <lineage>
        <taxon>Eukaryota</taxon>
        <taxon>Sar</taxon>
        <taxon>Alveolata</taxon>
        <taxon>Dinophyceae</taxon>
        <taxon>Suessiales</taxon>
        <taxon>Symbiodiniaceae</taxon>
        <taxon>Symbiodinium</taxon>
    </lineage>
</organism>
<feature type="transmembrane region" description="Helical" evidence="2">
    <location>
        <begin position="527"/>
        <end position="546"/>
    </location>
</feature>
<accession>A0A812JG30</accession>
<feature type="transmembrane region" description="Helical" evidence="2">
    <location>
        <begin position="202"/>
        <end position="223"/>
    </location>
</feature>
<feature type="region of interest" description="Disordered" evidence="1">
    <location>
        <begin position="1"/>
        <end position="29"/>
    </location>
</feature>
<evidence type="ECO:0000313" key="3">
    <source>
        <dbReference type="EMBL" id="CAE7206740.1"/>
    </source>
</evidence>
<keyword evidence="2" id="KW-0812">Transmembrane</keyword>
<dbReference type="OrthoDB" id="431610at2759"/>
<keyword evidence="4" id="KW-1185">Reference proteome</keyword>